<evidence type="ECO:0000313" key="1">
    <source>
        <dbReference type="WBParaSite" id="MCU_002507-RA"/>
    </source>
</evidence>
<dbReference type="AlphaFoldDB" id="A0A5K3ERQ1"/>
<protein>
    <submittedName>
        <fullName evidence="1">Ovule protein</fullName>
    </submittedName>
</protein>
<name>A0A5K3ERQ1_MESCO</name>
<dbReference type="WBParaSite" id="MCU_002507-RA">
    <property type="protein sequence ID" value="MCU_002507-RA"/>
    <property type="gene ID" value="MCU_002507"/>
</dbReference>
<proteinExistence type="predicted"/>
<sequence length="71" mass="8180">MSLATDYQLYSLNYEYIYLGLSSHLGLDISSCLRHTSEIQIHRSKPHTHHNDTNVPYKHEKVLYCSPACVS</sequence>
<accession>A0A5K3ERQ1</accession>
<organism evidence="1">
    <name type="scientific">Mesocestoides corti</name>
    <name type="common">Flatworm</name>
    <dbReference type="NCBI Taxonomy" id="53468"/>
    <lineage>
        <taxon>Eukaryota</taxon>
        <taxon>Metazoa</taxon>
        <taxon>Spiralia</taxon>
        <taxon>Lophotrochozoa</taxon>
        <taxon>Platyhelminthes</taxon>
        <taxon>Cestoda</taxon>
        <taxon>Eucestoda</taxon>
        <taxon>Cyclophyllidea</taxon>
        <taxon>Mesocestoididae</taxon>
        <taxon>Mesocestoides</taxon>
    </lineage>
</organism>
<reference evidence="1" key="1">
    <citation type="submission" date="2019-11" db="UniProtKB">
        <authorList>
            <consortium name="WormBaseParasite"/>
        </authorList>
    </citation>
    <scope>IDENTIFICATION</scope>
</reference>